<feature type="domain" description="RING-CH-type" evidence="4">
    <location>
        <begin position="58"/>
        <end position="126"/>
    </location>
</feature>
<dbReference type="WBParaSite" id="PDA_v2.g4846.t1">
    <property type="protein sequence ID" value="PDA_v2.g4846.t1"/>
    <property type="gene ID" value="PDA_v2.g4846"/>
</dbReference>
<organism evidence="5 6">
    <name type="scientific">Panagrolaimus davidi</name>
    <dbReference type="NCBI Taxonomy" id="227884"/>
    <lineage>
        <taxon>Eukaryota</taxon>
        <taxon>Metazoa</taxon>
        <taxon>Ecdysozoa</taxon>
        <taxon>Nematoda</taxon>
        <taxon>Chromadorea</taxon>
        <taxon>Rhabditida</taxon>
        <taxon>Tylenchina</taxon>
        <taxon>Panagrolaimomorpha</taxon>
        <taxon>Panagrolaimoidea</taxon>
        <taxon>Panagrolaimidae</taxon>
        <taxon>Panagrolaimus</taxon>
    </lineage>
</organism>
<evidence type="ECO:0000256" key="2">
    <source>
        <dbReference type="ARBA" id="ARBA00022771"/>
    </source>
</evidence>
<keyword evidence="5" id="KW-1185">Reference proteome</keyword>
<name>A0A914R0H3_9BILA</name>
<proteinExistence type="predicted"/>
<evidence type="ECO:0000313" key="5">
    <source>
        <dbReference type="Proteomes" id="UP000887578"/>
    </source>
</evidence>
<protein>
    <submittedName>
        <fullName evidence="6">RING-CH-type domain-containing protein</fullName>
    </submittedName>
</protein>
<evidence type="ECO:0000256" key="3">
    <source>
        <dbReference type="ARBA" id="ARBA00022833"/>
    </source>
</evidence>
<dbReference type="SMART" id="SM00744">
    <property type="entry name" value="RINGv"/>
    <property type="match status" value="1"/>
</dbReference>
<sequence>MACESSSYESVFTNHSVEEYLSISSFSSTELLTAEESLSEDLQTTEEITTSLNMDNEGLTAEEKQCRICFCFESESGDEKLQWITPCKCDGSMKWVHQKCFEQWIDFATVNQKQMCVFCGFTYQKSMYIKPISKWTLPPWRVLLQFGCDILSTINVFSLPLNVLRGKRNILWLIIIFAFWKWETYPRIKNGRIIKDILETTIFKPIIISLNEK</sequence>
<keyword evidence="2" id="KW-0863">Zinc-finger</keyword>
<evidence type="ECO:0000313" key="6">
    <source>
        <dbReference type="WBParaSite" id="PDA_v2.g4846.t1"/>
    </source>
</evidence>
<dbReference type="Pfam" id="PF12906">
    <property type="entry name" value="RINGv"/>
    <property type="match status" value="1"/>
</dbReference>
<dbReference type="PROSITE" id="PS51292">
    <property type="entry name" value="ZF_RING_CH"/>
    <property type="match status" value="1"/>
</dbReference>
<evidence type="ECO:0000259" key="4">
    <source>
        <dbReference type="PROSITE" id="PS51292"/>
    </source>
</evidence>
<dbReference type="InterPro" id="IPR013083">
    <property type="entry name" value="Znf_RING/FYVE/PHD"/>
</dbReference>
<dbReference type="InterPro" id="IPR011016">
    <property type="entry name" value="Znf_RING-CH"/>
</dbReference>
<dbReference type="PANTHER" id="PTHR46347:SF1">
    <property type="entry name" value="RING_FYVE_PHD ZINC FINGER SUPERFAMILY PROTEIN"/>
    <property type="match status" value="1"/>
</dbReference>
<dbReference type="PANTHER" id="PTHR46347">
    <property type="entry name" value="RING/FYVE/PHD ZINC FINGER SUPERFAMILY PROTEIN"/>
    <property type="match status" value="1"/>
</dbReference>
<reference evidence="6" key="1">
    <citation type="submission" date="2022-11" db="UniProtKB">
        <authorList>
            <consortium name="WormBaseParasite"/>
        </authorList>
    </citation>
    <scope>IDENTIFICATION</scope>
</reference>
<dbReference type="AlphaFoldDB" id="A0A914R0H3"/>
<keyword evidence="1" id="KW-0479">Metal-binding</keyword>
<evidence type="ECO:0000256" key="1">
    <source>
        <dbReference type="ARBA" id="ARBA00022723"/>
    </source>
</evidence>
<keyword evidence="3" id="KW-0862">Zinc</keyword>
<accession>A0A914R0H3</accession>
<dbReference type="Gene3D" id="3.30.40.10">
    <property type="entry name" value="Zinc/RING finger domain, C3HC4 (zinc finger)"/>
    <property type="match status" value="1"/>
</dbReference>
<dbReference type="Proteomes" id="UP000887578">
    <property type="component" value="Unplaced"/>
</dbReference>
<dbReference type="SUPFAM" id="SSF57850">
    <property type="entry name" value="RING/U-box"/>
    <property type="match status" value="1"/>
</dbReference>
<dbReference type="GO" id="GO:0008270">
    <property type="term" value="F:zinc ion binding"/>
    <property type="evidence" value="ECO:0007669"/>
    <property type="project" value="UniProtKB-KW"/>
</dbReference>